<dbReference type="EMBL" id="CP064942">
    <property type="protein sequence ID" value="QPH55818.1"/>
    <property type="molecule type" value="Genomic_DNA"/>
</dbReference>
<reference evidence="2 3" key="1">
    <citation type="submission" date="2020-11" db="EMBL/GenBank/DDBJ databases">
        <title>Description of Pontivivens ytuae sp. nov. isolated from deep sea sediment of Mariana Trench.</title>
        <authorList>
            <person name="Wang Z."/>
            <person name="Sun Q.-L."/>
            <person name="Xu X.-D."/>
            <person name="Tang Y.-Z."/>
            <person name="Zhang J."/>
        </authorList>
    </citation>
    <scope>NUCLEOTIDE SEQUENCE [LARGE SCALE GENOMIC DNA]</scope>
    <source>
        <strain evidence="2 3">MT2928</strain>
    </source>
</reference>
<dbReference type="KEGG" id="poz:I0K15_08890"/>
<dbReference type="Proteomes" id="UP000594800">
    <property type="component" value="Chromosome"/>
</dbReference>
<proteinExistence type="predicted"/>
<evidence type="ECO:0000313" key="2">
    <source>
        <dbReference type="EMBL" id="QPH55818.1"/>
    </source>
</evidence>
<evidence type="ECO:0000256" key="1">
    <source>
        <dbReference type="SAM" id="SignalP"/>
    </source>
</evidence>
<evidence type="ECO:0000313" key="3">
    <source>
        <dbReference type="Proteomes" id="UP000594800"/>
    </source>
</evidence>
<feature type="chain" id="PRO_5032801468" description="DUF2059 domain-containing protein" evidence="1">
    <location>
        <begin position="20"/>
        <end position="305"/>
    </location>
</feature>
<keyword evidence="3" id="KW-1185">Reference proteome</keyword>
<keyword evidence="1" id="KW-0732">Signal</keyword>
<protein>
    <recommendedName>
        <fullName evidence="4">DUF2059 domain-containing protein</fullName>
    </recommendedName>
</protein>
<sequence length="305" mass="33031">MKKAIAFAVVCGLAPSAHAEEADTLKLQGLRTIDTAERILTAIERMGMYACHVTAGLEDDNPTQKLLSEVEAYESSIRALREGDNVADIPALRAPAAVEALSWLEEVSPFVINYARYASNGEFGPAYLNAMHDEHDKVVYAAEGLVEEIGRAFMHGRMSLLETSTLDNLGHLRAESDLLDAEYCMVLTGTNGVRDEMAATLADFDRRLTLAEAGSMDEKILPPSPALAGALRCIRSEFEIVSGMLSPYVSGETSPTLEELREVNGHAHTLEHRSHAAMELFEGEIAAGEPADPITCDDLDRTAAL</sequence>
<name>A0A7S9QDZ7_9RHOB</name>
<evidence type="ECO:0008006" key="4">
    <source>
        <dbReference type="Google" id="ProtNLM"/>
    </source>
</evidence>
<organism evidence="2 3">
    <name type="scientific">Pontivivens ytuae</name>
    <dbReference type="NCBI Taxonomy" id="2789856"/>
    <lineage>
        <taxon>Bacteria</taxon>
        <taxon>Pseudomonadati</taxon>
        <taxon>Pseudomonadota</taxon>
        <taxon>Alphaproteobacteria</taxon>
        <taxon>Rhodobacterales</taxon>
        <taxon>Paracoccaceae</taxon>
        <taxon>Pontivivens</taxon>
    </lineage>
</organism>
<feature type="signal peptide" evidence="1">
    <location>
        <begin position="1"/>
        <end position="19"/>
    </location>
</feature>
<gene>
    <name evidence="2" type="ORF">I0K15_08890</name>
</gene>
<accession>A0A7S9QDZ7</accession>
<dbReference type="RefSeq" id="WP_196105080.1">
    <property type="nucleotide sequence ID" value="NZ_CP064942.1"/>
</dbReference>
<dbReference type="AlphaFoldDB" id="A0A7S9QDZ7"/>